<evidence type="ECO:0008006" key="3">
    <source>
        <dbReference type="Google" id="ProtNLM"/>
    </source>
</evidence>
<dbReference type="Proteomes" id="UP000269721">
    <property type="component" value="Unassembled WGS sequence"/>
</dbReference>
<dbReference type="Gene3D" id="2.120.10.80">
    <property type="entry name" value="Kelch-type beta propeller"/>
    <property type="match status" value="1"/>
</dbReference>
<organism evidence="1 2">
    <name type="scientific">Blyttiomyces helicus</name>
    <dbReference type="NCBI Taxonomy" id="388810"/>
    <lineage>
        <taxon>Eukaryota</taxon>
        <taxon>Fungi</taxon>
        <taxon>Fungi incertae sedis</taxon>
        <taxon>Chytridiomycota</taxon>
        <taxon>Chytridiomycota incertae sedis</taxon>
        <taxon>Chytridiomycetes</taxon>
        <taxon>Chytridiomycetes incertae sedis</taxon>
        <taxon>Blyttiomyces</taxon>
    </lineage>
</organism>
<name>A0A4P9WFD0_9FUNG</name>
<accession>A0A4P9WFD0</accession>
<dbReference type="AlphaFoldDB" id="A0A4P9WFD0"/>
<reference evidence="2" key="1">
    <citation type="journal article" date="2018" name="Nat. Microbiol.">
        <title>Leveraging single-cell genomics to expand the fungal tree of life.</title>
        <authorList>
            <person name="Ahrendt S.R."/>
            <person name="Quandt C.A."/>
            <person name="Ciobanu D."/>
            <person name="Clum A."/>
            <person name="Salamov A."/>
            <person name="Andreopoulos B."/>
            <person name="Cheng J.F."/>
            <person name="Woyke T."/>
            <person name="Pelin A."/>
            <person name="Henrissat B."/>
            <person name="Reynolds N.K."/>
            <person name="Benny G.L."/>
            <person name="Smith M.E."/>
            <person name="James T.Y."/>
            <person name="Grigoriev I.V."/>
        </authorList>
    </citation>
    <scope>NUCLEOTIDE SEQUENCE [LARGE SCALE GENOMIC DNA]</scope>
</reference>
<evidence type="ECO:0000313" key="2">
    <source>
        <dbReference type="Proteomes" id="UP000269721"/>
    </source>
</evidence>
<dbReference type="SUPFAM" id="SSF117281">
    <property type="entry name" value="Kelch motif"/>
    <property type="match status" value="1"/>
</dbReference>
<dbReference type="InterPro" id="IPR015915">
    <property type="entry name" value="Kelch-typ_b-propeller"/>
</dbReference>
<evidence type="ECO:0000313" key="1">
    <source>
        <dbReference type="EMBL" id="RKO89136.1"/>
    </source>
</evidence>
<dbReference type="EMBL" id="KZ996269">
    <property type="protein sequence ID" value="RKO89136.1"/>
    <property type="molecule type" value="Genomic_DNA"/>
</dbReference>
<gene>
    <name evidence="1" type="ORF">BDK51DRAFT_30129</name>
</gene>
<protein>
    <recommendedName>
        <fullName evidence="3">Galactose oxidase</fullName>
    </recommendedName>
</protein>
<sequence length="202" mass="20983">MGATFSSPPSAAPAAILPPRGMSSPALVICGPDAHAAYLFADESTPLGTLSTDLWSLDIPTGNWSLLNPTSPVSEGHSKGPRRLTCLDNILYAALADGTFAEFEIDEGTWSSPSQPPSTLSCAVPVILDSSVGFIGAEGPSEQIDVTQFFNPANGSWIMGQPYPHAVNRAGSAVIGSTAYMFGGFGGRDFYGDLNKLDSPDG</sequence>
<proteinExistence type="predicted"/>
<keyword evidence="2" id="KW-1185">Reference proteome</keyword>